<evidence type="ECO:0000256" key="1">
    <source>
        <dbReference type="ARBA" id="ARBA00022741"/>
    </source>
</evidence>
<dbReference type="Gene3D" id="3.40.50.300">
    <property type="entry name" value="P-loop containing nucleotide triphosphate hydrolases"/>
    <property type="match status" value="1"/>
</dbReference>
<dbReference type="OrthoDB" id="9806903at2"/>
<dbReference type="RefSeq" id="WP_126110745.1">
    <property type="nucleotide sequence ID" value="NZ_CP034465.1"/>
</dbReference>
<evidence type="ECO:0000313" key="3">
    <source>
        <dbReference type="EMBL" id="AZP04895.1"/>
    </source>
</evidence>
<dbReference type="InterPro" id="IPR050773">
    <property type="entry name" value="CbxX/CfxQ_RuBisCO_ESX"/>
</dbReference>
<dbReference type="KEGG" id="jeh:EJN90_09720"/>
<dbReference type="InterPro" id="IPR000641">
    <property type="entry name" value="CbxX/CfxQ"/>
</dbReference>
<evidence type="ECO:0008006" key="5">
    <source>
        <dbReference type="Google" id="ProtNLM"/>
    </source>
</evidence>
<keyword evidence="1" id="KW-0547">Nucleotide-binding</keyword>
<dbReference type="GO" id="GO:0005524">
    <property type="term" value="F:ATP binding"/>
    <property type="evidence" value="ECO:0007669"/>
    <property type="project" value="UniProtKB-KW"/>
</dbReference>
<accession>A0A3S9HBZ9</accession>
<reference evidence="4" key="1">
    <citation type="submission" date="2018-12" db="EMBL/GenBank/DDBJ databases">
        <title>Complete genome sequencing of Jeotgalibaca sp. H21T32.</title>
        <authorList>
            <person name="Bae J.-W."/>
            <person name="Lee S.-Y."/>
        </authorList>
    </citation>
    <scope>NUCLEOTIDE SEQUENCE [LARGE SCALE GENOMIC DNA]</scope>
    <source>
        <strain evidence="4">H21T32</strain>
    </source>
</reference>
<sequence>MLIKEMKDNRDKLIVIMAGYTKEMEILLRMKSGVKSRIVHTIEFPDYSKEELCEIFVTLVENNGFRLSDEAIAELHHLFEQMLSKKDEKFGNARTV</sequence>
<dbReference type="PANTHER" id="PTHR43392:SF2">
    <property type="entry name" value="AAA-TYPE ATPASE FAMILY PROTEIN _ ANKYRIN REPEAT FAMILY PROTEIN"/>
    <property type="match status" value="1"/>
</dbReference>
<organism evidence="3 4">
    <name type="scientific">Jeotgalibaca ciconiae</name>
    <dbReference type="NCBI Taxonomy" id="2496265"/>
    <lineage>
        <taxon>Bacteria</taxon>
        <taxon>Bacillati</taxon>
        <taxon>Bacillota</taxon>
        <taxon>Bacilli</taxon>
        <taxon>Lactobacillales</taxon>
        <taxon>Carnobacteriaceae</taxon>
        <taxon>Jeotgalibaca</taxon>
    </lineage>
</organism>
<keyword evidence="4" id="KW-1185">Reference proteome</keyword>
<gene>
    <name evidence="3" type="ORF">EJN90_09720</name>
</gene>
<evidence type="ECO:0000256" key="2">
    <source>
        <dbReference type="ARBA" id="ARBA00022840"/>
    </source>
</evidence>
<dbReference type="EMBL" id="CP034465">
    <property type="protein sequence ID" value="AZP04895.1"/>
    <property type="molecule type" value="Genomic_DNA"/>
</dbReference>
<dbReference type="SUPFAM" id="SSF52540">
    <property type="entry name" value="P-loop containing nucleoside triphosphate hydrolases"/>
    <property type="match status" value="1"/>
</dbReference>
<dbReference type="Proteomes" id="UP000273326">
    <property type="component" value="Chromosome"/>
</dbReference>
<protein>
    <recommendedName>
        <fullName evidence="5">CbbX AAA lid domain-containing protein</fullName>
    </recommendedName>
</protein>
<dbReference type="PRINTS" id="PR00819">
    <property type="entry name" value="CBXCFQXSUPER"/>
</dbReference>
<dbReference type="PANTHER" id="PTHR43392">
    <property type="entry name" value="AAA-TYPE ATPASE FAMILY PROTEIN / ANKYRIN REPEAT FAMILY PROTEIN"/>
    <property type="match status" value="1"/>
</dbReference>
<proteinExistence type="predicted"/>
<dbReference type="AlphaFoldDB" id="A0A3S9HBZ9"/>
<dbReference type="GO" id="GO:0016887">
    <property type="term" value="F:ATP hydrolysis activity"/>
    <property type="evidence" value="ECO:0007669"/>
    <property type="project" value="TreeGrafter"/>
</dbReference>
<evidence type="ECO:0000313" key="4">
    <source>
        <dbReference type="Proteomes" id="UP000273326"/>
    </source>
</evidence>
<dbReference type="Gene3D" id="1.10.8.60">
    <property type="match status" value="1"/>
</dbReference>
<dbReference type="InterPro" id="IPR027417">
    <property type="entry name" value="P-loop_NTPase"/>
</dbReference>
<name>A0A3S9HBZ9_9LACT</name>
<keyword evidence="2" id="KW-0067">ATP-binding</keyword>